<reference evidence="2" key="1">
    <citation type="submission" date="2023-07" db="EMBL/GenBank/DDBJ databases">
        <title>30 novel species of actinomycetes from the DSMZ collection.</title>
        <authorList>
            <person name="Nouioui I."/>
        </authorList>
    </citation>
    <scope>NUCLEOTIDE SEQUENCE [LARGE SCALE GENOMIC DNA]</scope>
    <source>
        <strain evidence="2">DSM 44918</strain>
    </source>
</reference>
<evidence type="ECO:0000313" key="1">
    <source>
        <dbReference type="EMBL" id="MDT0321273.1"/>
    </source>
</evidence>
<name>A0ABU2LVI0_9ACTN</name>
<gene>
    <name evidence="1" type="ORF">RNC47_23370</name>
</gene>
<sequence>MSDEVKLAPEEVDRVMGVIAQAYSEMEAVATGIGGHSANVGSAYQGSGTRTAMATYEDLGRAGQALATVLDGLSQDLGLTANTGRETDADAEGVLNRVQVTSVGDAGTGVDMSVARGM</sequence>
<keyword evidence="2" id="KW-1185">Reference proteome</keyword>
<dbReference type="RefSeq" id="WP_311601479.1">
    <property type="nucleotide sequence ID" value="NZ_JAVREM010000037.1"/>
</dbReference>
<organism evidence="1 2">
    <name type="scientific">Streptomyces millisiae</name>
    <dbReference type="NCBI Taxonomy" id="3075542"/>
    <lineage>
        <taxon>Bacteria</taxon>
        <taxon>Bacillati</taxon>
        <taxon>Actinomycetota</taxon>
        <taxon>Actinomycetes</taxon>
        <taxon>Kitasatosporales</taxon>
        <taxon>Streptomycetaceae</taxon>
        <taxon>Streptomyces</taxon>
    </lineage>
</organism>
<dbReference type="Proteomes" id="UP001183420">
    <property type="component" value="Unassembled WGS sequence"/>
</dbReference>
<evidence type="ECO:0000313" key="2">
    <source>
        <dbReference type="Proteomes" id="UP001183420"/>
    </source>
</evidence>
<protein>
    <recommendedName>
        <fullName evidence="3">WXG100 family type VII secretion target</fullName>
    </recommendedName>
</protein>
<accession>A0ABU2LVI0</accession>
<dbReference type="EMBL" id="JAVREM010000037">
    <property type="protein sequence ID" value="MDT0321273.1"/>
    <property type="molecule type" value="Genomic_DNA"/>
</dbReference>
<dbReference type="Gene3D" id="1.10.287.1060">
    <property type="entry name" value="ESAT-6-like"/>
    <property type="match status" value="1"/>
</dbReference>
<dbReference type="InterPro" id="IPR036689">
    <property type="entry name" value="ESAT-6-like_sf"/>
</dbReference>
<dbReference type="SUPFAM" id="SSF140453">
    <property type="entry name" value="EsxAB dimer-like"/>
    <property type="match status" value="1"/>
</dbReference>
<evidence type="ECO:0008006" key="3">
    <source>
        <dbReference type="Google" id="ProtNLM"/>
    </source>
</evidence>
<comment type="caution">
    <text evidence="1">The sequence shown here is derived from an EMBL/GenBank/DDBJ whole genome shotgun (WGS) entry which is preliminary data.</text>
</comment>
<proteinExistence type="predicted"/>